<keyword evidence="1" id="KW-1133">Transmembrane helix</keyword>
<dbReference type="EMBL" id="BAAAUG010000013">
    <property type="protein sequence ID" value="GAA3084968.1"/>
    <property type="molecule type" value="Genomic_DNA"/>
</dbReference>
<keyword evidence="3" id="KW-1185">Reference proteome</keyword>
<evidence type="ECO:0000313" key="3">
    <source>
        <dbReference type="Proteomes" id="UP001501637"/>
    </source>
</evidence>
<feature type="transmembrane region" description="Helical" evidence="1">
    <location>
        <begin position="56"/>
        <end position="75"/>
    </location>
</feature>
<gene>
    <name evidence="2" type="ORF">GCM10010449_05920</name>
</gene>
<evidence type="ECO:0000313" key="2">
    <source>
        <dbReference type="EMBL" id="GAA3084968.1"/>
    </source>
</evidence>
<name>A0ABP6M6Y9_9ACTN</name>
<organism evidence="2 3">
    <name type="scientific">Streptomyces rectiviolaceus</name>
    <dbReference type="NCBI Taxonomy" id="332591"/>
    <lineage>
        <taxon>Bacteria</taxon>
        <taxon>Bacillati</taxon>
        <taxon>Actinomycetota</taxon>
        <taxon>Actinomycetes</taxon>
        <taxon>Kitasatosporales</taxon>
        <taxon>Streptomycetaceae</taxon>
        <taxon>Streptomyces</taxon>
    </lineage>
</organism>
<dbReference type="RefSeq" id="WP_344518724.1">
    <property type="nucleotide sequence ID" value="NZ_BAAAUG010000013.1"/>
</dbReference>
<keyword evidence="1" id="KW-0472">Membrane</keyword>
<protein>
    <recommendedName>
        <fullName evidence="4">Integral membrane protein</fullName>
    </recommendedName>
</protein>
<evidence type="ECO:0008006" key="4">
    <source>
        <dbReference type="Google" id="ProtNLM"/>
    </source>
</evidence>
<reference evidence="3" key="1">
    <citation type="journal article" date="2019" name="Int. J. Syst. Evol. Microbiol.">
        <title>The Global Catalogue of Microorganisms (GCM) 10K type strain sequencing project: providing services to taxonomists for standard genome sequencing and annotation.</title>
        <authorList>
            <consortium name="The Broad Institute Genomics Platform"/>
            <consortium name="The Broad Institute Genome Sequencing Center for Infectious Disease"/>
            <person name="Wu L."/>
            <person name="Ma J."/>
        </authorList>
    </citation>
    <scope>NUCLEOTIDE SEQUENCE [LARGE SCALE GENOMIC DNA]</scope>
    <source>
        <strain evidence="3">JCM 9092</strain>
    </source>
</reference>
<feature type="transmembrane region" description="Helical" evidence="1">
    <location>
        <begin position="21"/>
        <end position="44"/>
    </location>
</feature>
<accession>A0ABP6M6Y9</accession>
<feature type="transmembrane region" description="Helical" evidence="1">
    <location>
        <begin position="107"/>
        <end position="129"/>
    </location>
</feature>
<proteinExistence type="predicted"/>
<comment type="caution">
    <text evidence="2">The sequence shown here is derived from an EMBL/GenBank/DDBJ whole genome shotgun (WGS) entry which is preliminary data.</text>
</comment>
<sequence length="141" mass="14761">MTSTHESTAARDTRTGVAGGLFRASVALHTVVAFGQPVFAGVFLTGDIDGLELHARGADVVFALGLAQAVAGVVLSVRTRWWWPASASLLLVVAESVQYMAGMDGALWLHLPLGVAVIAALVVLFAVVWTRPLPGRVRSDG</sequence>
<dbReference type="Proteomes" id="UP001501637">
    <property type="component" value="Unassembled WGS sequence"/>
</dbReference>
<evidence type="ECO:0000256" key="1">
    <source>
        <dbReference type="SAM" id="Phobius"/>
    </source>
</evidence>
<keyword evidence="1" id="KW-0812">Transmembrane</keyword>